<comment type="caution">
    <text evidence="15">The sequence shown here is derived from an EMBL/GenBank/DDBJ whole genome shotgun (WGS) entry which is preliminary data.</text>
</comment>
<dbReference type="SUPFAM" id="SSF52540">
    <property type="entry name" value="P-loop containing nucleoside triphosphate hydrolases"/>
    <property type="match status" value="1"/>
</dbReference>
<evidence type="ECO:0000313" key="16">
    <source>
        <dbReference type="Proteomes" id="UP000444980"/>
    </source>
</evidence>
<evidence type="ECO:0000256" key="8">
    <source>
        <dbReference type="HAMAP-Rule" id="MF_00377"/>
    </source>
</evidence>
<evidence type="ECO:0000256" key="4">
    <source>
        <dbReference type="ARBA" id="ARBA00022741"/>
    </source>
</evidence>
<evidence type="ECO:0000256" key="11">
    <source>
        <dbReference type="RuleBase" id="RU004227"/>
    </source>
</evidence>
<dbReference type="Gene3D" id="3.30.300.180">
    <property type="match status" value="1"/>
</dbReference>
<dbReference type="GO" id="GO:0005524">
    <property type="term" value="F:ATP binding"/>
    <property type="evidence" value="ECO:0007669"/>
    <property type="project" value="UniProtKB-UniRule"/>
</dbReference>
<comment type="subcellular location">
    <subcellularLocation>
        <location evidence="8">Cytoplasm</location>
    </subcellularLocation>
</comment>
<evidence type="ECO:0000259" key="14">
    <source>
        <dbReference type="SMART" id="SM00760"/>
    </source>
</evidence>
<dbReference type="InterPro" id="IPR013317">
    <property type="entry name" value="DnaA_dom"/>
</dbReference>
<comment type="subunit">
    <text evidence="8">Oligomerizes as a right-handed, spiral filament on DNA at oriC.</text>
</comment>
<feature type="binding site" evidence="8">
    <location>
        <position position="200"/>
    </location>
    <ligand>
        <name>ATP</name>
        <dbReference type="ChEBI" id="CHEBI:30616"/>
    </ligand>
</feature>
<dbReference type="HAMAP" id="MF_00377">
    <property type="entry name" value="DnaA_bact"/>
    <property type="match status" value="1"/>
</dbReference>
<dbReference type="InterPro" id="IPR020591">
    <property type="entry name" value="Chromosome_initiator_DnaA-like"/>
</dbReference>
<keyword evidence="7 8" id="KW-0238">DNA-binding</keyword>
<dbReference type="InterPro" id="IPR003593">
    <property type="entry name" value="AAA+_ATPase"/>
</dbReference>
<dbReference type="Gene3D" id="3.40.50.300">
    <property type="entry name" value="P-loop containing nucleotide triphosphate hydrolases"/>
    <property type="match status" value="1"/>
</dbReference>
<organism evidence="15 16">
    <name type="scientific">Gordonia crocea</name>
    <dbReference type="NCBI Taxonomy" id="589162"/>
    <lineage>
        <taxon>Bacteria</taxon>
        <taxon>Bacillati</taxon>
        <taxon>Actinomycetota</taxon>
        <taxon>Actinomycetes</taxon>
        <taxon>Mycobacteriales</taxon>
        <taxon>Gordoniaceae</taxon>
        <taxon>Gordonia</taxon>
    </lineage>
</organism>
<dbReference type="GO" id="GO:0006275">
    <property type="term" value="P:regulation of DNA replication"/>
    <property type="evidence" value="ECO:0007669"/>
    <property type="project" value="UniProtKB-UniRule"/>
</dbReference>
<comment type="domain">
    <text evidence="8">Domain I is involved in oligomerization and binding regulators, domain II is flexibile and of varying length in different bacteria, domain III forms the AAA+ region, while domain IV binds dsDNA.</text>
</comment>
<dbReference type="SMART" id="SM00382">
    <property type="entry name" value="AAA"/>
    <property type="match status" value="1"/>
</dbReference>
<dbReference type="InterPro" id="IPR013159">
    <property type="entry name" value="DnaA_C"/>
</dbReference>
<evidence type="ECO:0000256" key="10">
    <source>
        <dbReference type="RuleBase" id="RU000577"/>
    </source>
</evidence>
<protein>
    <recommendedName>
        <fullName evidence="8 9">Chromosomal replication initiator protein DnaA</fullName>
    </recommendedName>
</protein>
<evidence type="ECO:0000256" key="7">
    <source>
        <dbReference type="ARBA" id="ARBA00023125"/>
    </source>
</evidence>
<keyword evidence="3 8" id="KW-0235">DNA replication</keyword>
<dbReference type="GO" id="GO:0003688">
    <property type="term" value="F:DNA replication origin binding"/>
    <property type="evidence" value="ECO:0007669"/>
    <property type="project" value="UniProtKB-UniRule"/>
</dbReference>
<evidence type="ECO:0000256" key="12">
    <source>
        <dbReference type="SAM" id="MobiDB-lite"/>
    </source>
</evidence>
<dbReference type="GO" id="GO:0005737">
    <property type="term" value="C:cytoplasm"/>
    <property type="evidence" value="ECO:0007669"/>
    <property type="project" value="UniProtKB-SubCell"/>
</dbReference>
<dbReference type="NCBIfam" id="NF010686">
    <property type="entry name" value="PRK14086.1"/>
    <property type="match status" value="1"/>
</dbReference>
<dbReference type="FunFam" id="3.40.50.300:FF:000150">
    <property type="entry name" value="Chromosomal replication initiator protein DnaA"/>
    <property type="match status" value="1"/>
</dbReference>
<dbReference type="Pfam" id="PF00308">
    <property type="entry name" value="Bac_DnaA"/>
    <property type="match status" value="1"/>
</dbReference>
<proteinExistence type="inferred from homology"/>
<dbReference type="Proteomes" id="UP000444980">
    <property type="component" value="Unassembled WGS sequence"/>
</dbReference>
<dbReference type="NCBIfam" id="TIGR00362">
    <property type="entry name" value="DnaA"/>
    <property type="match status" value="1"/>
</dbReference>
<keyword evidence="16" id="KW-1185">Reference proteome</keyword>
<keyword evidence="6 8" id="KW-0446">Lipid-binding</keyword>
<dbReference type="SMART" id="SM00760">
    <property type="entry name" value="Bac_DnaA_C"/>
    <property type="match status" value="1"/>
</dbReference>
<keyword evidence="4 8" id="KW-0547">Nucleotide-binding</keyword>
<feature type="domain" description="AAA+ ATPase" evidence="13">
    <location>
        <begin position="187"/>
        <end position="316"/>
    </location>
</feature>
<dbReference type="Pfam" id="PF08299">
    <property type="entry name" value="Bac_DnaA_C"/>
    <property type="match status" value="1"/>
</dbReference>
<dbReference type="Gene3D" id="1.10.1750.10">
    <property type="match status" value="1"/>
</dbReference>
<feature type="binding site" evidence="8">
    <location>
        <position position="201"/>
    </location>
    <ligand>
        <name>ATP</name>
        <dbReference type="ChEBI" id="CHEBI:30616"/>
    </ligand>
</feature>
<evidence type="ECO:0000256" key="1">
    <source>
        <dbReference type="ARBA" id="ARBA00006583"/>
    </source>
</evidence>
<feature type="region of interest" description="Disordered" evidence="12">
    <location>
        <begin position="96"/>
        <end position="152"/>
    </location>
</feature>
<evidence type="ECO:0000259" key="13">
    <source>
        <dbReference type="SMART" id="SM00382"/>
    </source>
</evidence>
<dbReference type="PANTHER" id="PTHR30050:SF2">
    <property type="entry name" value="CHROMOSOMAL REPLICATION INITIATOR PROTEIN DNAA"/>
    <property type="match status" value="1"/>
</dbReference>
<feature type="region of interest" description="Domain I, interacts with DnaA modulators" evidence="8">
    <location>
        <begin position="1"/>
        <end position="105"/>
    </location>
</feature>
<dbReference type="InterPro" id="IPR010921">
    <property type="entry name" value="Trp_repressor/repl_initiator"/>
</dbReference>
<dbReference type="Gene3D" id="1.10.8.60">
    <property type="match status" value="1"/>
</dbReference>
<dbReference type="SUPFAM" id="SSF48295">
    <property type="entry name" value="TrpR-like"/>
    <property type="match status" value="1"/>
</dbReference>
<dbReference type="PROSITE" id="PS01008">
    <property type="entry name" value="DNAA"/>
    <property type="match status" value="1"/>
</dbReference>
<dbReference type="AlphaFoldDB" id="A0A7M3SU77"/>
<dbReference type="GO" id="GO:0008289">
    <property type="term" value="F:lipid binding"/>
    <property type="evidence" value="ECO:0007669"/>
    <property type="project" value="UniProtKB-KW"/>
</dbReference>
<dbReference type="CDD" id="cd00009">
    <property type="entry name" value="AAA"/>
    <property type="match status" value="1"/>
</dbReference>
<dbReference type="EMBL" id="BJOU01000001">
    <property type="protein sequence ID" value="GED96201.1"/>
    <property type="molecule type" value="Genomic_DNA"/>
</dbReference>
<dbReference type="PRINTS" id="PR00051">
    <property type="entry name" value="DNAA"/>
</dbReference>
<name>A0A7M3SU77_9ACTN</name>
<dbReference type="InterPro" id="IPR001957">
    <property type="entry name" value="Chromosome_initiator_DnaA"/>
</dbReference>
<comment type="function">
    <text evidence="8 10">Plays an essential role in the initiation and regulation of chromosomal replication. ATP-DnaA binds to the origin of replication (oriC) to initiate formation of the DNA replication initiation complex once per cell cycle. Binds the DnaA box (a 9 base pair repeat at the origin) and separates the double-stranded (ds)DNA. Forms a right-handed helical filament on oriC DNA; dsDNA binds to the exterior of the filament while single-stranded (ss)DNA is stabiized in the filament's interior. The ATP-DnaA-oriC complex binds and stabilizes one strand of the AT-rich DNA unwinding element (DUE), permitting loading of DNA polymerase. After initiation quickly degrades to an ADP-DnaA complex that is not apt for DNA replication. Binds acidic phospholipids.</text>
</comment>
<dbReference type="InterPro" id="IPR038454">
    <property type="entry name" value="DnaA_N_sf"/>
</dbReference>
<gene>
    <name evidence="8 15" type="primary">dnaA</name>
    <name evidence="15" type="ORF">nbrc107697_02400</name>
</gene>
<comment type="similarity">
    <text evidence="1 8 11">Belongs to the DnaA family.</text>
</comment>
<evidence type="ECO:0000256" key="9">
    <source>
        <dbReference type="NCBIfam" id="TIGR00362"/>
    </source>
</evidence>
<dbReference type="FunFam" id="1.10.8.60:FF:000003">
    <property type="entry name" value="Chromosomal replication initiator protein DnaA"/>
    <property type="match status" value="1"/>
</dbReference>
<feature type="domain" description="Chromosomal replication initiator DnaA C-terminal" evidence="14">
    <location>
        <begin position="400"/>
        <end position="468"/>
    </location>
</feature>
<dbReference type="OrthoDB" id="9807019at2"/>
<dbReference type="GO" id="GO:0006270">
    <property type="term" value="P:DNA replication initiation"/>
    <property type="evidence" value="ECO:0007669"/>
    <property type="project" value="UniProtKB-UniRule"/>
</dbReference>
<dbReference type="InterPro" id="IPR018312">
    <property type="entry name" value="Chromosome_initiator_DnaA_CS"/>
</dbReference>
<evidence type="ECO:0000313" key="15">
    <source>
        <dbReference type="EMBL" id="GED96201.1"/>
    </source>
</evidence>
<keyword evidence="5 8" id="KW-0067">ATP-binding</keyword>
<evidence type="ECO:0000256" key="3">
    <source>
        <dbReference type="ARBA" id="ARBA00022705"/>
    </source>
</evidence>
<dbReference type="PANTHER" id="PTHR30050">
    <property type="entry name" value="CHROMOSOMAL REPLICATION INITIATOR PROTEIN DNAA"/>
    <property type="match status" value="1"/>
</dbReference>
<evidence type="ECO:0000256" key="6">
    <source>
        <dbReference type="ARBA" id="ARBA00023121"/>
    </source>
</evidence>
<keyword evidence="2 8" id="KW-0963">Cytoplasm</keyword>
<dbReference type="FunFam" id="1.10.1750.10:FF:000002">
    <property type="entry name" value="Chromosomal replication initiator protein DnaA"/>
    <property type="match status" value="1"/>
</dbReference>
<comment type="caution">
    <text evidence="8">Lacks conserved residue(s) required for the propagation of feature annotation.</text>
</comment>
<reference evidence="16" key="1">
    <citation type="submission" date="2019-06" db="EMBL/GenBank/DDBJ databases">
        <title>Gordonia isolated from sludge of a wastewater treatment plant.</title>
        <authorList>
            <person name="Tamura T."/>
            <person name="Aoyama K."/>
            <person name="Kang Y."/>
            <person name="Saito S."/>
            <person name="Akiyama N."/>
            <person name="Yazawa K."/>
            <person name="Gonoi T."/>
            <person name="Mikami Y."/>
        </authorList>
    </citation>
    <scope>NUCLEOTIDE SEQUENCE [LARGE SCALE GENOMIC DNA]</scope>
    <source>
        <strain evidence="16">NBRC 107697</strain>
    </source>
</reference>
<dbReference type="GO" id="GO:0005886">
    <property type="term" value="C:plasma membrane"/>
    <property type="evidence" value="ECO:0007669"/>
    <property type="project" value="TreeGrafter"/>
</dbReference>
<dbReference type="CDD" id="cd06571">
    <property type="entry name" value="Bac_DnaA_C"/>
    <property type="match status" value="1"/>
</dbReference>
<accession>A0A7M3SU77</accession>
<sequence length="496" mass="56158">MPSESFPDVWMTVIDELNDDTRVNPPLTRQQKAWLSLVQPLTFAEGFALLSVPNRVVQEHIERDLRDVICTALSRQLGESIDLGVRIQPLAVEADTEAPAGDDAPADDPAQESALADDDWKSRRRHFGGRDDNTDWSDTFSPGAESQPVNSAGNLHPRYTFDTFVIGASNRFAHASAVAVAEAPARAYNPLFIWGESGLGKTHLLHAAGHYAIRLFPQLRVKYVSTEEFTNDFINSLRDDRRVQFQRRYRDEVDILLVDDIQFLMGREGTQEEFFHTFNTLHNADKQIIISSDRPPHQLATLEDRLRTRFEGGLITDVQPPDLETRVAILRKKAQMDKIDVPDDVLVLIASHIERNIRELEGALIRVTAFASLTNAELNRSLAEVVLRNLLPESGTFEVSAPRIMAVITDYFGVTIDQLKGPSRKAEIVTPRQIAMYLCRELTDLSLPKIGETFNRDHSTVLHAEKKITEQMKERREIYDHVQELTTRIKRRPNPA</sequence>
<dbReference type="InterPro" id="IPR027417">
    <property type="entry name" value="P-loop_NTPase"/>
</dbReference>
<evidence type="ECO:0000256" key="5">
    <source>
        <dbReference type="ARBA" id="ARBA00022840"/>
    </source>
</evidence>
<feature type="binding site" evidence="8">
    <location>
        <position position="198"/>
    </location>
    <ligand>
        <name>ATP</name>
        <dbReference type="ChEBI" id="CHEBI:30616"/>
    </ligand>
</feature>
<feature type="binding site" evidence="8">
    <location>
        <position position="202"/>
    </location>
    <ligand>
        <name>ATP</name>
        <dbReference type="ChEBI" id="CHEBI:30616"/>
    </ligand>
</feature>
<evidence type="ECO:0000256" key="2">
    <source>
        <dbReference type="ARBA" id="ARBA00022490"/>
    </source>
</evidence>
<feature type="region of interest" description="Domain IV, binds dsDNA" evidence="8">
    <location>
        <begin position="372"/>
        <end position="496"/>
    </location>
</feature>